<dbReference type="KEGG" id="more:E1B28_013761"/>
<keyword evidence="2" id="KW-1185">Reference proteome</keyword>
<accession>A0A9P7RQ99</accession>
<dbReference type="GeneID" id="66082836"/>
<organism evidence="1 2">
    <name type="scientific">Marasmius oreades</name>
    <name type="common">fairy-ring Marasmius</name>
    <dbReference type="NCBI Taxonomy" id="181124"/>
    <lineage>
        <taxon>Eukaryota</taxon>
        <taxon>Fungi</taxon>
        <taxon>Dikarya</taxon>
        <taxon>Basidiomycota</taxon>
        <taxon>Agaricomycotina</taxon>
        <taxon>Agaricomycetes</taxon>
        <taxon>Agaricomycetidae</taxon>
        <taxon>Agaricales</taxon>
        <taxon>Marasmiineae</taxon>
        <taxon>Marasmiaceae</taxon>
        <taxon>Marasmius</taxon>
    </lineage>
</organism>
<dbReference type="AlphaFoldDB" id="A0A9P7RQ99"/>
<dbReference type="Proteomes" id="UP001049176">
    <property type="component" value="Chromosome 9"/>
</dbReference>
<dbReference type="InterPro" id="IPR029058">
    <property type="entry name" value="AB_hydrolase_fold"/>
</dbReference>
<evidence type="ECO:0000313" key="1">
    <source>
        <dbReference type="EMBL" id="KAG7087821.1"/>
    </source>
</evidence>
<gene>
    <name evidence="1" type="ORF">E1B28_013761</name>
</gene>
<dbReference type="SUPFAM" id="SSF53474">
    <property type="entry name" value="alpha/beta-Hydrolases"/>
    <property type="match status" value="1"/>
</dbReference>
<dbReference type="Gene3D" id="3.40.50.1820">
    <property type="entry name" value="alpha/beta hydrolase"/>
    <property type="match status" value="1"/>
</dbReference>
<name>A0A9P7RQ99_9AGAR</name>
<evidence type="ECO:0000313" key="2">
    <source>
        <dbReference type="Proteomes" id="UP001049176"/>
    </source>
</evidence>
<dbReference type="RefSeq" id="XP_043004292.1">
    <property type="nucleotide sequence ID" value="XM_043158937.1"/>
</dbReference>
<dbReference type="OrthoDB" id="5311491at2759"/>
<reference evidence="1" key="1">
    <citation type="journal article" date="2021" name="Genome Biol. Evol.">
        <title>The assembled and annotated genome of the fairy-ring fungus Marasmius oreades.</title>
        <authorList>
            <person name="Hiltunen M."/>
            <person name="Ament-Velasquez S.L."/>
            <person name="Johannesson H."/>
        </authorList>
    </citation>
    <scope>NUCLEOTIDE SEQUENCE</scope>
    <source>
        <strain evidence="1">03SP1</strain>
    </source>
</reference>
<dbReference type="EMBL" id="CM032189">
    <property type="protein sequence ID" value="KAG7087821.1"/>
    <property type="molecule type" value="Genomic_DNA"/>
</dbReference>
<proteinExistence type="predicted"/>
<sequence>MFLNHTYHTYLLSDNIGISFTDNGPPPNSDNYTTLVIFHGTAFNGYSLEKLHGFSHQLNLRTVIWNRREYPCSTPYSDSELEDLTKGRKIFMDRIGRQVCEFLLQFIEKEKIPKASDDLRRGGIAVMGWFIGACSAMALFSDADLVPRRTHAILEQYVKDLVLTDPPYLCFGFKMPDIRYYDTWTDPDLKTPQEKVQKFSVWVSSFFDHPNPDSGDVRDMDLTAKQGGNATVAKWTSKEFERYFSEGAAVRSDFPMYTEPMQTTLRELTEQVFYDESLIKSHFPHLKVTVVYGTRTTWRSLWGSKELQRSYDERLSKGMKARPLRSYKISGANHFLHWEDPKLLLEKVAEGIRGPNGTHFRGT</sequence>
<evidence type="ECO:0008006" key="3">
    <source>
        <dbReference type="Google" id="ProtNLM"/>
    </source>
</evidence>
<comment type="caution">
    <text evidence="1">The sequence shown here is derived from an EMBL/GenBank/DDBJ whole genome shotgun (WGS) entry which is preliminary data.</text>
</comment>
<protein>
    <recommendedName>
        <fullName evidence="3">AB hydrolase-1 domain-containing protein</fullName>
    </recommendedName>
</protein>